<gene>
    <name evidence="15" type="primary">SWC4</name>
    <name evidence="15" type="ORF">OC842_003641</name>
</gene>
<evidence type="ECO:0000256" key="11">
    <source>
        <dbReference type="ARBA" id="ARBA00025264"/>
    </source>
</evidence>
<comment type="caution">
    <text evidence="15">The sequence shown here is derived from an EMBL/GenBank/DDBJ whole genome shotgun (WGS) entry which is preliminary data.</text>
</comment>
<dbReference type="GO" id="GO:0006338">
    <property type="term" value="P:chromatin remodeling"/>
    <property type="evidence" value="ECO:0007669"/>
    <property type="project" value="InterPro"/>
</dbReference>
<reference evidence="15" key="1">
    <citation type="journal article" date="2023" name="PhytoFront">
        <title>Draft Genome Resources of Seven Strains of Tilletia horrida, Causal Agent of Kernel Smut of Rice.</title>
        <authorList>
            <person name="Khanal S."/>
            <person name="Antony Babu S."/>
            <person name="Zhou X.G."/>
        </authorList>
    </citation>
    <scope>NUCLEOTIDE SEQUENCE</scope>
    <source>
        <strain evidence="15">TX3</strain>
    </source>
</reference>
<keyword evidence="8" id="KW-0804">Transcription</keyword>
<comment type="subunit">
    <text evidence="12">Component of the SWR1 chromatin-remodeling complex and of the NuA4 histone acetyltransferase complex.</text>
</comment>
<evidence type="ECO:0000256" key="13">
    <source>
        <dbReference type="SAM" id="MobiDB-lite"/>
    </source>
</evidence>
<evidence type="ECO:0000256" key="7">
    <source>
        <dbReference type="ARBA" id="ARBA00023159"/>
    </source>
</evidence>
<dbReference type="PANTHER" id="PTHR12855">
    <property type="entry name" value="DNA METHYLTRANSFERASE 1-ASSOCIATED PROTEIN 1 FAMILY MEMBER"/>
    <property type="match status" value="1"/>
</dbReference>
<evidence type="ECO:0000313" key="15">
    <source>
        <dbReference type="EMBL" id="KAK0531395.1"/>
    </source>
</evidence>
<evidence type="ECO:0000256" key="12">
    <source>
        <dbReference type="ARBA" id="ARBA00038745"/>
    </source>
</evidence>
<comment type="similarity">
    <text evidence="2">Belongs to the SWC4 family.</text>
</comment>
<dbReference type="GO" id="GO:0035267">
    <property type="term" value="C:NuA4 histone acetyltransferase complex"/>
    <property type="evidence" value="ECO:0007669"/>
    <property type="project" value="InterPro"/>
</dbReference>
<keyword evidence="16" id="KW-1185">Reference proteome</keyword>
<feature type="compositionally biased region" description="Acidic residues" evidence="13">
    <location>
        <begin position="166"/>
        <end position="177"/>
    </location>
</feature>
<name>A0AAN6GAU5_9BASI</name>
<dbReference type="Proteomes" id="UP001176521">
    <property type="component" value="Unassembled WGS sequence"/>
</dbReference>
<comment type="subcellular location">
    <subcellularLocation>
        <location evidence="1">Nucleus</location>
    </subcellularLocation>
</comment>
<dbReference type="FunFam" id="1.10.10.60:FF:000521">
    <property type="entry name" value="SWR1-complex protein 4"/>
    <property type="match status" value="1"/>
</dbReference>
<dbReference type="PANTHER" id="PTHR12855:SF10">
    <property type="entry name" value="DNA METHYLTRANSFERASE 1-ASSOCIATED PROTEIN 1"/>
    <property type="match status" value="1"/>
</dbReference>
<dbReference type="GO" id="GO:0006281">
    <property type="term" value="P:DNA repair"/>
    <property type="evidence" value="ECO:0007669"/>
    <property type="project" value="UniProtKB-KW"/>
</dbReference>
<proteinExistence type="inferred from homology"/>
<dbReference type="SMART" id="SM00717">
    <property type="entry name" value="SANT"/>
    <property type="match status" value="1"/>
</dbReference>
<keyword evidence="6" id="KW-0805">Transcription regulation</keyword>
<dbReference type="GO" id="GO:0000122">
    <property type="term" value="P:negative regulation of transcription by RNA polymerase II"/>
    <property type="evidence" value="ECO:0007669"/>
    <property type="project" value="TreeGrafter"/>
</dbReference>
<evidence type="ECO:0000256" key="5">
    <source>
        <dbReference type="ARBA" id="ARBA00022853"/>
    </source>
</evidence>
<evidence type="ECO:0000256" key="10">
    <source>
        <dbReference type="ARBA" id="ARBA00023242"/>
    </source>
</evidence>
<keyword evidence="10" id="KW-0539">Nucleus</keyword>
<evidence type="ECO:0000256" key="6">
    <source>
        <dbReference type="ARBA" id="ARBA00023015"/>
    </source>
</evidence>
<evidence type="ECO:0000256" key="2">
    <source>
        <dbReference type="ARBA" id="ARBA00006918"/>
    </source>
</evidence>
<comment type="function">
    <text evidence="11">Component of the SWR1 complex which mediates the ATP-dependent exchange of histone H2A for the H2A variant HZT1 leading to transcriptional regulation of selected genes by chromatin remodeling. Component of the NuA4 histone acetyltransferase complex which is involved in transcriptional activation of selected genes principally by acetylation of nucleosomal histone H4 and H2A. The NuA4 complex is also involved in DNA repair.</text>
</comment>
<sequence>MEANDVRDVLGINGASKEAGPSKQNQRASGSSSSRSKPQGAPPSSQPRASSRPEGVTRELYALLGDNAPSIALAATAAGAPGVGTDVDAGGKKFRPKFQRRLKPARKWDWVPFKNPARSDGLTLYHWVPASADAKSRKEAGKKAIKASAASKDAQSDADKTVGTDGDGDVTMGDEDNSAEKSREDGSDLSDEDDEDEDEEVKVVAAVKGKTKGKGKKKEKEQEQEQEQAGAEESAYATYKLLRPDKEPQPEYPFAQFNTTSGVYSYSLEEYHAYLKDDDWSKEESDYLMDLCHSYDLRFIVIHDRYDWPGKERTVEDLKARYQTICRRLIRSRPSADSPELRSTLLLSYNFDRTRETERKRALKRLYTRTPAQLAEEEALYVEARRLEQQEAKFAREREALLKLLGGWEAAPNWTRESLVGAGTGLSLAGLVAGPLPPSLAVGSANAAAAAAATAAAVAAVSTSRDGDGSGPKKKKRKFGAEAEELLGLAAAGGVGSVPTAAEIAARQQKEEDERQGIMRFDPEQPPLAPKPPPHLVGTLSSYPPIAPSTSITSSHGVFLRSTRTVTPRHNLLQKTMESLAELQPTPIPQRLVFPTRHNVEKWEGLIGAISAGLEMKKARERAESELAMQEARLNAALEREKERKKKAAVTRGTSNSQAAR</sequence>
<feature type="domain" description="Myb-like" evidence="14">
    <location>
        <begin position="276"/>
        <end position="328"/>
    </location>
</feature>
<evidence type="ECO:0000256" key="8">
    <source>
        <dbReference type="ARBA" id="ARBA00023163"/>
    </source>
</evidence>
<evidence type="ECO:0000256" key="1">
    <source>
        <dbReference type="ARBA" id="ARBA00004123"/>
    </source>
</evidence>
<keyword evidence="9" id="KW-0234">DNA repair</keyword>
<keyword evidence="5" id="KW-0156">Chromatin regulator</keyword>
<dbReference type="Pfam" id="PF16282">
    <property type="entry name" value="SANT_DAMP1_like"/>
    <property type="match status" value="1"/>
</dbReference>
<evidence type="ECO:0000256" key="3">
    <source>
        <dbReference type="ARBA" id="ARBA00019132"/>
    </source>
</evidence>
<evidence type="ECO:0000313" key="16">
    <source>
        <dbReference type="Proteomes" id="UP001176521"/>
    </source>
</evidence>
<feature type="region of interest" description="Disordered" evidence="13">
    <location>
        <begin position="638"/>
        <end position="661"/>
    </location>
</feature>
<dbReference type="InterPro" id="IPR027109">
    <property type="entry name" value="Swc4/Dmap1"/>
</dbReference>
<feature type="region of interest" description="Disordered" evidence="13">
    <location>
        <begin position="1"/>
        <end position="57"/>
    </location>
</feature>
<evidence type="ECO:0000259" key="14">
    <source>
        <dbReference type="SMART" id="SM00717"/>
    </source>
</evidence>
<dbReference type="InterPro" id="IPR001005">
    <property type="entry name" value="SANT/Myb"/>
</dbReference>
<feature type="compositionally biased region" description="Polar residues" evidence="13">
    <location>
        <begin position="652"/>
        <end position="661"/>
    </location>
</feature>
<dbReference type="EMBL" id="JAPDMQ010000187">
    <property type="protein sequence ID" value="KAK0531395.1"/>
    <property type="molecule type" value="Genomic_DNA"/>
</dbReference>
<feature type="region of interest" description="Disordered" evidence="13">
    <location>
        <begin position="133"/>
        <end position="234"/>
    </location>
</feature>
<feature type="compositionally biased region" description="Acidic residues" evidence="13">
    <location>
        <begin position="187"/>
        <end position="200"/>
    </location>
</feature>
<protein>
    <recommendedName>
        <fullName evidence="3">SWR1-complex protein 4</fullName>
    </recommendedName>
</protein>
<keyword evidence="4" id="KW-0227">DNA damage</keyword>
<dbReference type="GO" id="GO:0000812">
    <property type="term" value="C:Swr1 complex"/>
    <property type="evidence" value="ECO:0007669"/>
    <property type="project" value="TreeGrafter"/>
</dbReference>
<keyword evidence="7" id="KW-0010">Activator</keyword>
<dbReference type="InterPro" id="IPR032563">
    <property type="entry name" value="DAMP1_SANT-like"/>
</dbReference>
<dbReference type="Gene3D" id="1.10.10.60">
    <property type="entry name" value="Homeodomain-like"/>
    <property type="match status" value="1"/>
</dbReference>
<organism evidence="15 16">
    <name type="scientific">Tilletia horrida</name>
    <dbReference type="NCBI Taxonomy" id="155126"/>
    <lineage>
        <taxon>Eukaryota</taxon>
        <taxon>Fungi</taxon>
        <taxon>Dikarya</taxon>
        <taxon>Basidiomycota</taxon>
        <taxon>Ustilaginomycotina</taxon>
        <taxon>Exobasidiomycetes</taxon>
        <taxon>Tilletiales</taxon>
        <taxon>Tilletiaceae</taxon>
        <taxon>Tilletia</taxon>
    </lineage>
</organism>
<evidence type="ECO:0000256" key="4">
    <source>
        <dbReference type="ARBA" id="ARBA00022763"/>
    </source>
</evidence>
<dbReference type="AlphaFoldDB" id="A0AAN6GAU5"/>
<evidence type="ECO:0000256" key="9">
    <source>
        <dbReference type="ARBA" id="ARBA00023204"/>
    </source>
</evidence>
<accession>A0AAN6GAU5</accession>
<dbReference type="GO" id="GO:0003714">
    <property type="term" value="F:transcription corepressor activity"/>
    <property type="evidence" value="ECO:0007669"/>
    <property type="project" value="TreeGrafter"/>
</dbReference>
<feature type="compositionally biased region" description="Low complexity" evidence="13">
    <location>
        <begin position="22"/>
        <end position="39"/>
    </location>
</feature>